<protein>
    <submittedName>
        <fullName evidence="2">Uncharacterized protein</fullName>
    </submittedName>
</protein>
<evidence type="ECO:0000313" key="2">
    <source>
        <dbReference type="EMBL" id="KAK3758818.1"/>
    </source>
</evidence>
<dbReference type="AlphaFoldDB" id="A0AAE1D728"/>
<name>A0AAE1D728_9GAST</name>
<organism evidence="2 3">
    <name type="scientific">Elysia crispata</name>
    <name type="common">lettuce slug</name>
    <dbReference type="NCBI Taxonomy" id="231223"/>
    <lineage>
        <taxon>Eukaryota</taxon>
        <taxon>Metazoa</taxon>
        <taxon>Spiralia</taxon>
        <taxon>Lophotrochozoa</taxon>
        <taxon>Mollusca</taxon>
        <taxon>Gastropoda</taxon>
        <taxon>Heterobranchia</taxon>
        <taxon>Euthyneura</taxon>
        <taxon>Panpulmonata</taxon>
        <taxon>Sacoglossa</taxon>
        <taxon>Placobranchoidea</taxon>
        <taxon>Plakobranchidae</taxon>
        <taxon>Elysia</taxon>
    </lineage>
</organism>
<evidence type="ECO:0000313" key="3">
    <source>
        <dbReference type="Proteomes" id="UP001283361"/>
    </source>
</evidence>
<evidence type="ECO:0000256" key="1">
    <source>
        <dbReference type="SAM" id="MobiDB-lite"/>
    </source>
</evidence>
<sequence>MFESVPGSTLVHNCWVFQVCAKEFGKSGCKGSDLAPWGAPQQSPSLTVSVWKRRPGDQRDWSVPQLTPWSGHRRTHTESHSP</sequence>
<dbReference type="Proteomes" id="UP001283361">
    <property type="component" value="Unassembled WGS sequence"/>
</dbReference>
<gene>
    <name evidence="2" type="ORF">RRG08_036258</name>
</gene>
<comment type="caution">
    <text evidence="2">The sequence shown here is derived from an EMBL/GenBank/DDBJ whole genome shotgun (WGS) entry which is preliminary data.</text>
</comment>
<dbReference type="EMBL" id="JAWDGP010005207">
    <property type="protein sequence ID" value="KAK3758818.1"/>
    <property type="molecule type" value="Genomic_DNA"/>
</dbReference>
<accession>A0AAE1D728</accession>
<feature type="region of interest" description="Disordered" evidence="1">
    <location>
        <begin position="57"/>
        <end position="82"/>
    </location>
</feature>
<reference evidence="2" key="1">
    <citation type="journal article" date="2023" name="G3 (Bethesda)">
        <title>A reference genome for the long-term kleptoplast-retaining sea slug Elysia crispata morphotype clarki.</title>
        <authorList>
            <person name="Eastman K.E."/>
            <person name="Pendleton A.L."/>
            <person name="Shaikh M.A."/>
            <person name="Suttiyut T."/>
            <person name="Ogas R."/>
            <person name="Tomko P."/>
            <person name="Gavelis G."/>
            <person name="Widhalm J.R."/>
            <person name="Wisecaver J.H."/>
        </authorList>
    </citation>
    <scope>NUCLEOTIDE SEQUENCE</scope>
    <source>
        <strain evidence="2">ECLA1</strain>
    </source>
</reference>
<keyword evidence="3" id="KW-1185">Reference proteome</keyword>
<proteinExistence type="predicted"/>